<protein>
    <submittedName>
        <fullName evidence="5">LacI family DNA-binding transcriptional regulator</fullName>
    </submittedName>
</protein>
<dbReference type="PROSITE" id="PS50932">
    <property type="entry name" value="HTH_LACI_2"/>
    <property type="match status" value="1"/>
</dbReference>
<dbReference type="EMBL" id="JBHSAT010000004">
    <property type="protein sequence ID" value="MFC3876072.1"/>
    <property type="molecule type" value="Genomic_DNA"/>
</dbReference>
<dbReference type="Gene3D" id="3.40.50.2300">
    <property type="match status" value="2"/>
</dbReference>
<dbReference type="CDD" id="cd01392">
    <property type="entry name" value="HTH_LacI"/>
    <property type="match status" value="1"/>
</dbReference>
<keyword evidence="6" id="KW-1185">Reference proteome</keyword>
<dbReference type="Pfam" id="PF00356">
    <property type="entry name" value="LacI"/>
    <property type="match status" value="1"/>
</dbReference>
<comment type="caution">
    <text evidence="5">The sequence shown here is derived from an EMBL/GenBank/DDBJ whole genome shotgun (WGS) entry which is preliminary data.</text>
</comment>
<evidence type="ECO:0000256" key="2">
    <source>
        <dbReference type="ARBA" id="ARBA00023125"/>
    </source>
</evidence>
<dbReference type="CDD" id="cd06267">
    <property type="entry name" value="PBP1_LacI_sugar_binding-like"/>
    <property type="match status" value="1"/>
</dbReference>
<dbReference type="InterPro" id="IPR001761">
    <property type="entry name" value="Peripla_BP/Lac1_sug-bd_dom"/>
</dbReference>
<name>A0ABV8AHK5_9FLAO</name>
<dbReference type="RefSeq" id="WP_386096651.1">
    <property type="nucleotide sequence ID" value="NZ_JBHSAT010000004.1"/>
</dbReference>
<reference evidence="6" key="1">
    <citation type="journal article" date="2019" name="Int. J. Syst. Evol. Microbiol.">
        <title>The Global Catalogue of Microorganisms (GCM) 10K type strain sequencing project: providing services to taxonomists for standard genome sequencing and annotation.</title>
        <authorList>
            <consortium name="The Broad Institute Genomics Platform"/>
            <consortium name="The Broad Institute Genome Sequencing Center for Infectious Disease"/>
            <person name="Wu L."/>
            <person name="Ma J."/>
        </authorList>
    </citation>
    <scope>NUCLEOTIDE SEQUENCE [LARGE SCALE GENOMIC DNA]</scope>
    <source>
        <strain evidence="6">CECT 8979</strain>
    </source>
</reference>
<evidence type="ECO:0000313" key="5">
    <source>
        <dbReference type="EMBL" id="MFC3876072.1"/>
    </source>
</evidence>
<organism evidence="5 6">
    <name type="scientific">Winogradskyella maritima</name>
    <dbReference type="NCBI Taxonomy" id="1517766"/>
    <lineage>
        <taxon>Bacteria</taxon>
        <taxon>Pseudomonadati</taxon>
        <taxon>Bacteroidota</taxon>
        <taxon>Flavobacteriia</taxon>
        <taxon>Flavobacteriales</taxon>
        <taxon>Flavobacteriaceae</taxon>
        <taxon>Winogradskyella</taxon>
    </lineage>
</organism>
<dbReference type="SUPFAM" id="SSF53822">
    <property type="entry name" value="Periplasmic binding protein-like I"/>
    <property type="match status" value="1"/>
</dbReference>
<gene>
    <name evidence="5" type="ORF">ACFOSX_02410</name>
</gene>
<evidence type="ECO:0000256" key="1">
    <source>
        <dbReference type="ARBA" id="ARBA00023015"/>
    </source>
</evidence>
<sequence>MITIKELAKELSVSISTVSKALNDNPEISEDTVKRVKELARLRNYKPNKTAVNLKNSSTKTIGVIIPDILNPFFAKVLLGIESQANSKGYNIITCVSQETEAKEKENLQLLADGTVDGFILAVAEETQINKTTQHFTDIINDGFPIVMFDRVSDAIDCDKVIIDDFDASYQATKLLIDEGRTHIVLLNYINELSVGQLRIQGYLKALEDSAKVLEPHLITIDKSESLDDSIKAMFSNDPKIDGIVAIDNTSGIASLNIAKSLDIKVPVKLSIIGFSSDELLPFSYPKLSTVSQNATEIGKVSVDLLVARLRDTSLEKRIETVAFDISERDTTK</sequence>
<dbReference type="PANTHER" id="PTHR30146">
    <property type="entry name" value="LACI-RELATED TRANSCRIPTIONAL REPRESSOR"/>
    <property type="match status" value="1"/>
</dbReference>
<accession>A0ABV8AHK5</accession>
<dbReference type="InterPro" id="IPR000843">
    <property type="entry name" value="HTH_LacI"/>
</dbReference>
<keyword evidence="2 5" id="KW-0238">DNA-binding</keyword>
<dbReference type="SUPFAM" id="SSF47413">
    <property type="entry name" value="lambda repressor-like DNA-binding domains"/>
    <property type="match status" value="1"/>
</dbReference>
<dbReference type="Gene3D" id="1.10.260.40">
    <property type="entry name" value="lambda repressor-like DNA-binding domains"/>
    <property type="match status" value="1"/>
</dbReference>
<evidence type="ECO:0000256" key="3">
    <source>
        <dbReference type="ARBA" id="ARBA00023163"/>
    </source>
</evidence>
<evidence type="ECO:0000313" key="6">
    <source>
        <dbReference type="Proteomes" id="UP001595812"/>
    </source>
</evidence>
<keyword evidence="3" id="KW-0804">Transcription</keyword>
<dbReference type="Proteomes" id="UP001595812">
    <property type="component" value="Unassembled WGS sequence"/>
</dbReference>
<dbReference type="InterPro" id="IPR028082">
    <property type="entry name" value="Peripla_BP_I"/>
</dbReference>
<proteinExistence type="predicted"/>
<dbReference type="InterPro" id="IPR010982">
    <property type="entry name" value="Lambda_DNA-bd_dom_sf"/>
</dbReference>
<dbReference type="PANTHER" id="PTHR30146:SF109">
    <property type="entry name" value="HTH-TYPE TRANSCRIPTIONAL REGULATOR GALS"/>
    <property type="match status" value="1"/>
</dbReference>
<dbReference type="SMART" id="SM00354">
    <property type="entry name" value="HTH_LACI"/>
    <property type="match status" value="1"/>
</dbReference>
<keyword evidence="1" id="KW-0805">Transcription regulation</keyword>
<feature type="domain" description="HTH lacI-type" evidence="4">
    <location>
        <begin position="2"/>
        <end position="56"/>
    </location>
</feature>
<evidence type="ECO:0000259" key="4">
    <source>
        <dbReference type="PROSITE" id="PS50932"/>
    </source>
</evidence>
<dbReference type="Pfam" id="PF00532">
    <property type="entry name" value="Peripla_BP_1"/>
    <property type="match status" value="1"/>
</dbReference>
<dbReference type="GO" id="GO:0003677">
    <property type="term" value="F:DNA binding"/>
    <property type="evidence" value="ECO:0007669"/>
    <property type="project" value="UniProtKB-KW"/>
</dbReference>